<organism evidence="1">
    <name type="scientific">Aeromonas sp. 19NY04SH05-1</name>
    <dbReference type="NCBI Taxonomy" id="2920537"/>
    <lineage>
        <taxon>Bacteria</taxon>
        <taxon>Pseudomonadati</taxon>
        <taxon>Pseudomonadota</taxon>
        <taxon>Gammaproteobacteria</taxon>
        <taxon>Aeromonadales</taxon>
        <taxon>Aeromonadaceae</taxon>
        <taxon>Aeromonas</taxon>
    </lineage>
</organism>
<reference evidence="1" key="1">
    <citation type="submission" date="2022-03" db="EMBL/GenBank/DDBJ databases">
        <title>Sea Food Isolates.</title>
        <authorList>
            <person name="Li C."/>
        </authorList>
    </citation>
    <scope>NUCLEOTIDE SEQUENCE</scope>
    <source>
        <strain evidence="1">19NY04SH05-1</strain>
    </source>
</reference>
<sequence length="266" mass="31646">MKKNVITDKNFLFSLSTDKSLILQNEYKFLICEDLLYESVKDESEKRAKIFSKLGRPYIDYEFIPIIPKLIKFEITYNKPCAKPSSHIEKRDYSINDILANKSIKITSEQQRVLRDLEDDYLRQLEFIIKGFCGYFKQNSQRDATSHMKSLLDGKINDDEYINGIIKEHEIYGAKLPTLSFFTKESICYRYFQVHELWKTDLRMRYQQFEDIYGNPKVILKIKHDYHDLNYLILALLERGFATNEKKLIEWFKLLGDKENLIITNS</sequence>
<name>A0AAU6T568_9GAMM</name>
<dbReference type="EMBL" id="CP095328">
    <property type="protein sequence ID" value="XAG40276.1"/>
    <property type="molecule type" value="Genomic_DNA"/>
</dbReference>
<proteinExistence type="predicted"/>
<gene>
    <name evidence="1" type="ORF">MRK42_14875</name>
</gene>
<dbReference type="AlphaFoldDB" id="A0AAU6T568"/>
<dbReference type="RefSeq" id="WP_338610777.1">
    <property type="nucleotide sequence ID" value="NZ_CP095328.1"/>
</dbReference>
<protein>
    <submittedName>
        <fullName evidence="1">Uncharacterized protein</fullName>
    </submittedName>
</protein>
<accession>A0AAU6T568</accession>
<evidence type="ECO:0000313" key="1">
    <source>
        <dbReference type="EMBL" id="XAG40276.1"/>
    </source>
</evidence>